<dbReference type="OrthoDB" id="288726at2759"/>
<dbReference type="InterPro" id="IPR023696">
    <property type="entry name" value="Ureohydrolase_dom_sf"/>
</dbReference>
<feature type="region of interest" description="Disordered" evidence="5">
    <location>
        <begin position="416"/>
        <end position="435"/>
    </location>
</feature>
<dbReference type="RefSeq" id="XP_003024106.1">
    <property type="nucleotide sequence ID" value="XM_003024060.1"/>
</dbReference>
<name>D4D3T8_TRIVH</name>
<dbReference type="Pfam" id="PF00491">
    <property type="entry name" value="Arginase"/>
    <property type="match status" value="1"/>
</dbReference>
<evidence type="ECO:0000256" key="1">
    <source>
        <dbReference type="ARBA" id="ARBA00009227"/>
    </source>
</evidence>
<dbReference type="GeneID" id="9577093"/>
<dbReference type="GO" id="GO:0033389">
    <property type="term" value="P:putrescine biosynthetic process from arginine, via agmatine"/>
    <property type="evidence" value="ECO:0007669"/>
    <property type="project" value="TreeGrafter"/>
</dbReference>
<evidence type="ECO:0000256" key="2">
    <source>
        <dbReference type="ARBA" id="ARBA00022723"/>
    </source>
</evidence>
<evidence type="ECO:0000313" key="7">
    <source>
        <dbReference type="EMBL" id="EFE43488.1"/>
    </source>
</evidence>
<dbReference type="KEGG" id="tve:TRV_01750"/>
<keyword evidence="2" id="KW-0479">Metal-binding</keyword>
<evidence type="ECO:0000256" key="4">
    <source>
        <dbReference type="RuleBase" id="RU003684"/>
    </source>
</evidence>
<evidence type="ECO:0000256" key="3">
    <source>
        <dbReference type="ARBA" id="ARBA00022801"/>
    </source>
</evidence>
<feature type="signal peptide" evidence="6">
    <location>
        <begin position="1"/>
        <end position="25"/>
    </location>
</feature>
<dbReference type="GO" id="GO:0008783">
    <property type="term" value="F:agmatinase activity"/>
    <property type="evidence" value="ECO:0007669"/>
    <property type="project" value="TreeGrafter"/>
</dbReference>
<evidence type="ECO:0000256" key="5">
    <source>
        <dbReference type="SAM" id="MobiDB-lite"/>
    </source>
</evidence>
<keyword evidence="6" id="KW-0732">Signal</keyword>
<dbReference type="CDD" id="cd11592">
    <property type="entry name" value="Agmatinase_PAH"/>
    <property type="match status" value="1"/>
</dbReference>
<reference evidence="8" key="1">
    <citation type="journal article" date="2011" name="Genome Biol.">
        <title>Comparative and functional genomics provide insights into the pathogenicity of dermatophytic fungi.</title>
        <authorList>
            <person name="Burmester A."/>
            <person name="Shelest E."/>
            <person name="Gloeckner G."/>
            <person name="Heddergott C."/>
            <person name="Schindler S."/>
            <person name="Staib P."/>
            <person name="Heidel A."/>
            <person name="Felder M."/>
            <person name="Petzold A."/>
            <person name="Szafranski K."/>
            <person name="Feuermann M."/>
            <person name="Pedruzzi I."/>
            <person name="Priebe S."/>
            <person name="Groth M."/>
            <person name="Winkler R."/>
            <person name="Li W."/>
            <person name="Kniemeyer O."/>
            <person name="Schroeckh V."/>
            <person name="Hertweck C."/>
            <person name="Hube B."/>
            <person name="White T.C."/>
            <person name="Platzer M."/>
            <person name="Guthke R."/>
            <person name="Heitman J."/>
            <person name="Woestemeyer J."/>
            <person name="Zipfel P.F."/>
            <person name="Monod M."/>
            <person name="Brakhage A.A."/>
        </authorList>
    </citation>
    <scope>NUCLEOTIDE SEQUENCE [LARGE SCALE GENOMIC DNA]</scope>
    <source>
        <strain evidence="8">HKI 0517</strain>
    </source>
</reference>
<dbReference type="InterPro" id="IPR006035">
    <property type="entry name" value="Ureohydrolase"/>
</dbReference>
<protein>
    <submittedName>
        <fullName evidence="7">Agmatinase, putative</fullName>
    </submittedName>
</protein>
<accession>D4D3T8</accession>
<dbReference type="InterPro" id="IPR020855">
    <property type="entry name" value="Ureohydrolase_Mn_BS"/>
</dbReference>
<proteinExistence type="inferred from homology"/>
<gene>
    <name evidence="7" type="ORF">TRV_01750</name>
</gene>
<dbReference type="PANTHER" id="PTHR11358:SF26">
    <property type="entry name" value="GUANIDINO ACID HYDROLASE, MITOCHONDRIAL"/>
    <property type="match status" value="1"/>
</dbReference>
<dbReference type="Gene3D" id="3.40.800.10">
    <property type="entry name" value="Ureohydrolase domain"/>
    <property type="match status" value="1"/>
</dbReference>
<dbReference type="GO" id="GO:0046872">
    <property type="term" value="F:metal ion binding"/>
    <property type="evidence" value="ECO:0007669"/>
    <property type="project" value="UniProtKB-KW"/>
</dbReference>
<evidence type="ECO:0000256" key="6">
    <source>
        <dbReference type="SAM" id="SignalP"/>
    </source>
</evidence>
<comment type="caution">
    <text evidence="7">The sequence shown here is derived from an EMBL/GenBank/DDBJ whole genome shotgun (WGS) entry which is preliminary data.</text>
</comment>
<comment type="similarity">
    <text evidence="1">Belongs to the arginase family. Agmatinase subfamily.</text>
</comment>
<dbReference type="PROSITE" id="PS01053">
    <property type="entry name" value="ARGINASE_1"/>
    <property type="match status" value="1"/>
</dbReference>
<dbReference type="Proteomes" id="UP000008383">
    <property type="component" value="Unassembled WGS sequence"/>
</dbReference>
<dbReference type="EMBL" id="ACYE01000092">
    <property type="protein sequence ID" value="EFE43488.1"/>
    <property type="molecule type" value="Genomic_DNA"/>
</dbReference>
<keyword evidence="3 4" id="KW-0378">Hydrolase</keyword>
<dbReference type="AlphaFoldDB" id="D4D3T8"/>
<dbReference type="SUPFAM" id="SSF52768">
    <property type="entry name" value="Arginase/deacetylase"/>
    <property type="match status" value="1"/>
</dbReference>
<dbReference type="PANTHER" id="PTHR11358">
    <property type="entry name" value="ARGINASE/AGMATINASE"/>
    <property type="match status" value="1"/>
</dbReference>
<sequence>MVYLKYKTLALAGAILSAQVVDCHSHHEEGQIPLSQEELEHKWAPELRQSAFATMGSFGGLKHVPCLTKPNELYDIAIIGAPFDTATSYRPGARFGPRAIREASGRQVAARSYNVRAGINPYLDWAKVIDCGNIPITQMDNRIAERQMFEAFLELGTRKTAYQPQKKGDKSKRQARISDGKPKLVTLGGDHSIILPALRALNQIYKKPITVIHFDAHQDTWESSRYDGYWKPDVDGLNHGTWLFHAGQEGLISNTTSAHAGLRSYLGGSDDRDYRTGVEKGFMRIHADDVDDIGTQGVVDAIVSRVGLDPDQPVYISLDIDVLDPSIAPGTGTPESGGWTSRELARILRGLEKLNVVGADVVEVSPSYDHRAGGTALAAAHVVNEIIASMVKLGVEDPDAVGGWFGRKGNKSVKEGVMESYQEGAAGSEARKDEL</sequence>
<evidence type="ECO:0000313" key="8">
    <source>
        <dbReference type="Proteomes" id="UP000008383"/>
    </source>
</evidence>
<dbReference type="PRINTS" id="PR00116">
    <property type="entry name" value="ARGINASE"/>
</dbReference>
<organism evidence="7 8">
    <name type="scientific">Trichophyton verrucosum (strain HKI 0517)</name>
    <dbReference type="NCBI Taxonomy" id="663202"/>
    <lineage>
        <taxon>Eukaryota</taxon>
        <taxon>Fungi</taxon>
        <taxon>Dikarya</taxon>
        <taxon>Ascomycota</taxon>
        <taxon>Pezizomycotina</taxon>
        <taxon>Eurotiomycetes</taxon>
        <taxon>Eurotiomycetidae</taxon>
        <taxon>Onygenales</taxon>
        <taxon>Arthrodermataceae</taxon>
        <taxon>Trichophyton</taxon>
    </lineage>
</organism>
<feature type="chain" id="PRO_5003055958" evidence="6">
    <location>
        <begin position="26"/>
        <end position="435"/>
    </location>
</feature>
<keyword evidence="8" id="KW-1185">Reference proteome</keyword>
<dbReference type="HOGENOM" id="CLU_039478_1_1_1"/>
<dbReference type="PROSITE" id="PS51409">
    <property type="entry name" value="ARGINASE_2"/>
    <property type="match status" value="1"/>
</dbReference>
<dbReference type="FunFam" id="3.40.800.10:FF:000014">
    <property type="entry name" value="Arginase family protein"/>
    <property type="match status" value="1"/>
</dbReference>